<accession>A0A1I1UXZ8</accession>
<dbReference type="AlphaFoldDB" id="A0A1I1UXZ8"/>
<dbReference type="Proteomes" id="UP000199672">
    <property type="component" value="Unassembled WGS sequence"/>
</dbReference>
<protein>
    <recommendedName>
        <fullName evidence="3">Addiction module component</fullName>
    </recommendedName>
</protein>
<dbReference type="RefSeq" id="WP_091496706.1">
    <property type="nucleotide sequence ID" value="NZ_FOMH01000011.1"/>
</dbReference>
<evidence type="ECO:0000313" key="2">
    <source>
        <dbReference type="Proteomes" id="UP000199672"/>
    </source>
</evidence>
<keyword evidence="2" id="KW-1185">Reference proteome</keyword>
<dbReference type="EMBL" id="FOMH01000011">
    <property type="protein sequence ID" value="SFD75519.1"/>
    <property type="molecule type" value="Genomic_DNA"/>
</dbReference>
<evidence type="ECO:0000313" key="1">
    <source>
        <dbReference type="EMBL" id="SFD75519.1"/>
    </source>
</evidence>
<sequence length="75" mass="8791">MNIQTSKIELAKIVLDIENPDLIQEIVEFIQSKENLSEEQKTKINEAIYSLDNNEGISHDVVMEETKNRYSKYFK</sequence>
<gene>
    <name evidence="1" type="ORF">SAMN05216297_111238</name>
</gene>
<organism evidence="1 2">
    <name type="scientific">Flavobacterium phragmitis</name>
    <dbReference type="NCBI Taxonomy" id="739143"/>
    <lineage>
        <taxon>Bacteria</taxon>
        <taxon>Pseudomonadati</taxon>
        <taxon>Bacteroidota</taxon>
        <taxon>Flavobacteriia</taxon>
        <taxon>Flavobacteriales</taxon>
        <taxon>Flavobacteriaceae</taxon>
        <taxon>Flavobacterium</taxon>
    </lineage>
</organism>
<proteinExistence type="predicted"/>
<dbReference type="STRING" id="739143.SAMN05216297_111238"/>
<name>A0A1I1UXZ8_9FLAO</name>
<reference evidence="2" key="1">
    <citation type="submission" date="2016-10" db="EMBL/GenBank/DDBJ databases">
        <authorList>
            <person name="Varghese N."/>
            <person name="Submissions S."/>
        </authorList>
    </citation>
    <scope>NUCLEOTIDE SEQUENCE [LARGE SCALE GENOMIC DNA]</scope>
    <source>
        <strain evidence="2">CGMCC 1.10370</strain>
    </source>
</reference>
<dbReference type="OrthoDB" id="770454at2"/>
<evidence type="ECO:0008006" key="3">
    <source>
        <dbReference type="Google" id="ProtNLM"/>
    </source>
</evidence>